<dbReference type="Gene3D" id="3.40.50.300">
    <property type="entry name" value="P-loop containing nucleotide triphosphate hydrolases"/>
    <property type="match status" value="2"/>
</dbReference>
<protein>
    <recommendedName>
        <fullName evidence="3 9">DNA repair protein RecN</fullName>
    </recommendedName>
    <alternativeName>
        <fullName evidence="8 9">Recombination protein N</fullName>
    </alternativeName>
</protein>
<dbReference type="NCBIfam" id="NF008121">
    <property type="entry name" value="PRK10869.1"/>
    <property type="match status" value="1"/>
</dbReference>
<dbReference type="SUPFAM" id="SSF52540">
    <property type="entry name" value="P-loop containing nucleoside triphosphate hydrolases"/>
    <property type="match status" value="1"/>
</dbReference>
<organism evidence="11 12">
    <name type="scientific">Hydrogenophaga pseudoflava</name>
    <name type="common">Pseudomonas carboxydoflava</name>
    <dbReference type="NCBI Taxonomy" id="47421"/>
    <lineage>
        <taxon>Bacteria</taxon>
        <taxon>Pseudomonadati</taxon>
        <taxon>Pseudomonadota</taxon>
        <taxon>Betaproteobacteria</taxon>
        <taxon>Burkholderiales</taxon>
        <taxon>Comamonadaceae</taxon>
        <taxon>Hydrogenophaga</taxon>
    </lineage>
</organism>
<dbReference type="FunFam" id="3.40.50.300:FF:000319">
    <property type="entry name" value="DNA repair protein RecN"/>
    <property type="match status" value="1"/>
</dbReference>
<evidence type="ECO:0000313" key="12">
    <source>
        <dbReference type="Proteomes" id="UP000293912"/>
    </source>
</evidence>
<sequence>MSLRRIVLRDFVIVPSLDLDLDQGFNVLTGETGAGKSILIDALQLALGARADSGVVREGATRCEIAAEFDLPASLRPWLDEQGFAAADDSLLLRRTVDTEGRSRGWINGSAATMAQLKALADHLVDIHGQHAWQSLTRAEAVRGLLDAYAGVDATAAASLWSDWRQARKALESAAERQNTLQQESERLAWQIGELDKLQPQPGEWEDINAQHGRLANAQGLMDAAREAAAVLDDEDSSAASLIHRALSALQAQAHLEPAFNDAIEALQAALAQVQDTVHSLHHYTRHTELDPSGLEALDQRLSQWMSLARRYRRPPEELADLLAGWKKELASVDQAMDLDALRAAERKAWGTFEVEIKRLGKLRQQAAPKLSRAVTEAMQTLGMQGGRFEVGLQKLDEPQAHGWEQVEFQVAGHAGVSPRPVGKVASGGELSRIALAISVVTSRLGQAPTLIFDEVDSGIGGAVAHTVGQLLRQLGRDRQVLAVTHLPQVAACGDHHLLVSKRQSGSVTHSTVTPITHEQRVSELARMLGGNDRSEVSLAHARELLTA</sequence>
<feature type="domain" description="RecF/RecN/SMC N-terminal" evidence="10">
    <location>
        <begin position="3"/>
        <end position="506"/>
    </location>
</feature>
<keyword evidence="6" id="KW-0067">ATP-binding</keyword>
<dbReference type="GO" id="GO:0006281">
    <property type="term" value="P:DNA repair"/>
    <property type="evidence" value="ECO:0007669"/>
    <property type="project" value="UniProtKB-KW"/>
</dbReference>
<proteinExistence type="inferred from homology"/>
<keyword evidence="4" id="KW-0547">Nucleotide-binding</keyword>
<dbReference type="RefSeq" id="WP_133156116.1">
    <property type="nucleotide sequence ID" value="NZ_CP037867.1"/>
</dbReference>
<gene>
    <name evidence="11" type="primary">recN</name>
    <name evidence="11" type="ORF">HPF_06605</name>
</gene>
<comment type="function">
    <text evidence="1 9">May be involved in recombinational repair of damaged DNA.</text>
</comment>
<evidence type="ECO:0000256" key="5">
    <source>
        <dbReference type="ARBA" id="ARBA00022763"/>
    </source>
</evidence>
<dbReference type="AlphaFoldDB" id="A0A4P6WV26"/>
<keyword evidence="12" id="KW-1185">Reference proteome</keyword>
<evidence type="ECO:0000256" key="2">
    <source>
        <dbReference type="ARBA" id="ARBA00009441"/>
    </source>
</evidence>
<dbReference type="Proteomes" id="UP000293912">
    <property type="component" value="Chromosome"/>
</dbReference>
<evidence type="ECO:0000256" key="1">
    <source>
        <dbReference type="ARBA" id="ARBA00003618"/>
    </source>
</evidence>
<evidence type="ECO:0000256" key="8">
    <source>
        <dbReference type="ARBA" id="ARBA00033408"/>
    </source>
</evidence>
<dbReference type="Pfam" id="PF02463">
    <property type="entry name" value="SMC_N"/>
    <property type="match status" value="1"/>
</dbReference>
<evidence type="ECO:0000313" key="11">
    <source>
        <dbReference type="EMBL" id="QBM27347.1"/>
    </source>
</evidence>
<dbReference type="GO" id="GO:0005524">
    <property type="term" value="F:ATP binding"/>
    <property type="evidence" value="ECO:0007669"/>
    <property type="project" value="UniProtKB-KW"/>
</dbReference>
<evidence type="ECO:0000256" key="6">
    <source>
        <dbReference type="ARBA" id="ARBA00022840"/>
    </source>
</evidence>
<dbReference type="EMBL" id="CP037867">
    <property type="protein sequence ID" value="QBM27347.1"/>
    <property type="molecule type" value="Genomic_DNA"/>
</dbReference>
<dbReference type="NCBIfam" id="TIGR00634">
    <property type="entry name" value="recN"/>
    <property type="match status" value="1"/>
</dbReference>
<accession>A0A4P6WV26</accession>
<evidence type="ECO:0000256" key="3">
    <source>
        <dbReference type="ARBA" id="ARBA00021315"/>
    </source>
</evidence>
<evidence type="ECO:0000256" key="4">
    <source>
        <dbReference type="ARBA" id="ARBA00022741"/>
    </source>
</evidence>
<dbReference type="GO" id="GO:0009432">
    <property type="term" value="P:SOS response"/>
    <property type="evidence" value="ECO:0007669"/>
    <property type="project" value="UniProtKB-ARBA"/>
</dbReference>
<dbReference type="PIRSF" id="PIRSF003128">
    <property type="entry name" value="RecN"/>
    <property type="match status" value="1"/>
</dbReference>
<name>A0A4P6WV26_HYDPS</name>
<dbReference type="GO" id="GO:0043590">
    <property type="term" value="C:bacterial nucleoid"/>
    <property type="evidence" value="ECO:0007669"/>
    <property type="project" value="TreeGrafter"/>
</dbReference>
<keyword evidence="5 9" id="KW-0227">DNA damage</keyword>
<evidence type="ECO:0000256" key="9">
    <source>
        <dbReference type="PIRNR" id="PIRNR003128"/>
    </source>
</evidence>
<comment type="similarity">
    <text evidence="2 9">Belongs to the RecN family.</text>
</comment>
<dbReference type="GO" id="GO:0006310">
    <property type="term" value="P:DNA recombination"/>
    <property type="evidence" value="ECO:0007669"/>
    <property type="project" value="InterPro"/>
</dbReference>
<dbReference type="PANTHER" id="PTHR11059:SF0">
    <property type="entry name" value="DNA REPAIR PROTEIN RECN"/>
    <property type="match status" value="1"/>
</dbReference>
<dbReference type="FunFam" id="3.40.50.300:FF:000356">
    <property type="entry name" value="DNA repair protein RecN"/>
    <property type="match status" value="1"/>
</dbReference>
<dbReference type="InterPro" id="IPR027417">
    <property type="entry name" value="P-loop_NTPase"/>
</dbReference>
<dbReference type="PANTHER" id="PTHR11059">
    <property type="entry name" value="DNA REPAIR PROTEIN RECN"/>
    <property type="match status" value="1"/>
</dbReference>
<keyword evidence="7 9" id="KW-0234">DNA repair</keyword>
<evidence type="ECO:0000259" key="10">
    <source>
        <dbReference type="Pfam" id="PF02463"/>
    </source>
</evidence>
<dbReference type="KEGG" id="hpse:HPF_06605"/>
<dbReference type="InterPro" id="IPR004604">
    <property type="entry name" value="DNA_recomb/repair_RecN"/>
</dbReference>
<reference evidence="11 12" key="1">
    <citation type="submission" date="2019-03" db="EMBL/GenBank/DDBJ databases">
        <authorList>
            <person name="Sebastian G."/>
            <person name="Baumann P."/>
            <person name="Ruckert C."/>
            <person name="Kalinowski J."/>
            <person name="Nebel B."/>
            <person name="Takors R."/>
            <person name="Blombach B."/>
        </authorList>
    </citation>
    <scope>NUCLEOTIDE SEQUENCE [LARGE SCALE GENOMIC DNA]</scope>
    <source>
        <strain evidence="11 12">DSM 1084</strain>
    </source>
</reference>
<dbReference type="InterPro" id="IPR003395">
    <property type="entry name" value="RecF/RecN/SMC_N"/>
</dbReference>
<evidence type="ECO:0000256" key="7">
    <source>
        <dbReference type="ARBA" id="ARBA00023204"/>
    </source>
</evidence>
<dbReference type="CDD" id="cd03241">
    <property type="entry name" value="ABC_RecN"/>
    <property type="match status" value="2"/>
</dbReference>